<comment type="caution">
    <text evidence="5">The sequence shown here is derived from an EMBL/GenBank/DDBJ whole genome shotgun (WGS) entry which is preliminary data.</text>
</comment>
<dbReference type="InterPro" id="IPR001761">
    <property type="entry name" value="Peripla_BP/Lac1_sug-bd_dom"/>
</dbReference>
<dbReference type="InterPro" id="IPR000843">
    <property type="entry name" value="HTH_LacI"/>
</dbReference>
<dbReference type="Pfam" id="PF00532">
    <property type="entry name" value="Peripla_BP_1"/>
    <property type="match status" value="1"/>
</dbReference>
<dbReference type="AlphaFoldDB" id="A0A8J7VXZ4"/>
<dbReference type="Pfam" id="PF00356">
    <property type="entry name" value="LacI"/>
    <property type="match status" value="1"/>
</dbReference>
<accession>A0A8J7VXZ4</accession>
<evidence type="ECO:0000313" key="5">
    <source>
        <dbReference type="EMBL" id="MBR0597152.1"/>
    </source>
</evidence>
<keyword evidence="2 5" id="KW-0238">DNA-binding</keyword>
<dbReference type="GO" id="GO:0000976">
    <property type="term" value="F:transcription cis-regulatory region binding"/>
    <property type="evidence" value="ECO:0007669"/>
    <property type="project" value="TreeGrafter"/>
</dbReference>
<evidence type="ECO:0000256" key="3">
    <source>
        <dbReference type="ARBA" id="ARBA00023163"/>
    </source>
</evidence>
<keyword evidence="6" id="KW-1185">Reference proteome</keyword>
<dbReference type="Gene3D" id="3.40.50.2300">
    <property type="match status" value="2"/>
</dbReference>
<evidence type="ECO:0000259" key="4">
    <source>
        <dbReference type="PROSITE" id="PS50932"/>
    </source>
</evidence>
<gene>
    <name evidence="5" type="ORF">KCX82_04650</name>
</gene>
<dbReference type="PANTHER" id="PTHR30146:SF109">
    <property type="entry name" value="HTH-TYPE TRANSCRIPTIONAL REGULATOR GALS"/>
    <property type="match status" value="1"/>
</dbReference>
<name>A0A8J7VXZ4_9FIRM</name>
<evidence type="ECO:0000256" key="1">
    <source>
        <dbReference type="ARBA" id="ARBA00023015"/>
    </source>
</evidence>
<dbReference type="SUPFAM" id="SSF53822">
    <property type="entry name" value="Periplasmic binding protein-like I"/>
    <property type="match status" value="1"/>
</dbReference>
<reference evidence="5" key="1">
    <citation type="submission" date="2021-04" db="EMBL/GenBank/DDBJ databases">
        <title>Sinoanaerobacter chloroacetimidivorans sp. nov., an obligate anaerobic bacterium isolated from anaerobic sludge.</title>
        <authorList>
            <person name="Bao Y."/>
        </authorList>
    </citation>
    <scope>NUCLEOTIDE SEQUENCE</scope>
    <source>
        <strain evidence="5">BAD-6</strain>
    </source>
</reference>
<dbReference type="PANTHER" id="PTHR30146">
    <property type="entry name" value="LACI-RELATED TRANSCRIPTIONAL REPRESSOR"/>
    <property type="match status" value="1"/>
</dbReference>
<dbReference type="RefSeq" id="WP_227017281.1">
    <property type="nucleotide sequence ID" value="NZ_JAGSND010000002.1"/>
</dbReference>
<dbReference type="InterPro" id="IPR028082">
    <property type="entry name" value="Peripla_BP_I"/>
</dbReference>
<dbReference type="SMART" id="SM00354">
    <property type="entry name" value="HTH_LACI"/>
    <property type="match status" value="1"/>
</dbReference>
<evidence type="ECO:0000313" key="6">
    <source>
        <dbReference type="Proteomes" id="UP000675664"/>
    </source>
</evidence>
<protein>
    <submittedName>
        <fullName evidence="5">LacI family DNA-binding transcriptional regulator</fullName>
    </submittedName>
</protein>
<dbReference type="GO" id="GO:0003700">
    <property type="term" value="F:DNA-binding transcription factor activity"/>
    <property type="evidence" value="ECO:0007669"/>
    <property type="project" value="TreeGrafter"/>
</dbReference>
<dbReference type="PROSITE" id="PS50932">
    <property type="entry name" value="HTH_LACI_2"/>
    <property type="match status" value="1"/>
</dbReference>
<dbReference type="InterPro" id="IPR010982">
    <property type="entry name" value="Lambda_DNA-bd_dom_sf"/>
</dbReference>
<dbReference type="EMBL" id="JAGSND010000002">
    <property type="protein sequence ID" value="MBR0597152.1"/>
    <property type="molecule type" value="Genomic_DNA"/>
</dbReference>
<proteinExistence type="predicted"/>
<keyword evidence="3" id="KW-0804">Transcription</keyword>
<dbReference type="CDD" id="cd01392">
    <property type="entry name" value="HTH_LacI"/>
    <property type="match status" value="1"/>
</dbReference>
<evidence type="ECO:0000256" key="2">
    <source>
        <dbReference type="ARBA" id="ARBA00023125"/>
    </source>
</evidence>
<keyword evidence="1" id="KW-0805">Transcription regulation</keyword>
<reference evidence="5" key="2">
    <citation type="submission" date="2021-04" db="EMBL/GenBank/DDBJ databases">
        <authorList>
            <person name="Liu J."/>
        </authorList>
    </citation>
    <scope>NUCLEOTIDE SEQUENCE</scope>
    <source>
        <strain evidence="5">BAD-6</strain>
    </source>
</reference>
<dbReference type="CDD" id="cd06267">
    <property type="entry name" value="PBP1_LacI_sugar_binding-like"/>
    <property type="match status" value="1"/>
</dbReference>
<dbReference type="PRINTS" id="PR00036">
    <property type="entry name" value="HTHLACI"/>
</dbReference>
<dbReference type="Gene3D" id="1.10.260.40">
    <property type="entry name" value="lambda repressor-like DNA-binding domains"/>
    <property type="match status" value="1"/>
</dbReference>
<sequence length="341" mass="38285">MNIKSVAKKAGVSVATVSRVLNHPDAVAPDTKEHILSVMESLDYTPNWFARGLKLNRTGVIALLIPDILDLGYMEIAKGVEDVAHQKKYNIMLCTTEEDRGKEKEQVENFLTRKVDGIILVSSFLKNSDLQQIKKQDVSVVLIGKNEDNTGANLVYTDYKAATSEAVKHMIEIGHRKIGMIYGTRPKLENMDKLEGFKKTLMEEGLNYRDSHIVEEENSIEGGYLAASKLLNQADRPEALFVSSDTMAIGAMEKIKQTGLRIPQDIAVVGFDNLKISGFMEPKLTTVAKPMYRMGLVAARLLFDLMEEDEQKEQEPQEILIQSKLKVRKSCGHQDRLKEIF</sequence>
<feature type="domain" description="HTH lacI-type" evidence="4">
    <location>
        <begin position="1"/>
        <end position="55"/>
    </location>
</feature>
<organism evidence="5 6">
    <name type="scientific">Sinanaerobacter chloroacetimidivorans</name>
    <dbReference type="NCBI Taxonomy" id="2818044"/>
    <lineage>
        <taxon>Bacteria</taxon>
        <taxon>Bacillati</taxon>
        <taxon>Bacillota</taxon>
        <taxon>Clostridia</taxon>
        <taxon>Peptostreptococcales</taxon>
        <taxon>Anaerovoracaceae</taxon>
        <taxon>Sinanaerobacter</taxon>
    </lineage>
</organism>
<dbReference type="Proteomes" id="UP000675664">
    <property type="component" value="Unassembled WGS sequence"/>
</dbReference>
<dbReference type="SUPFAM" id="SSF47413">
    <property type="entry name" value="lambda repressor-like DNA-binding domains"/>
    <property type="match status" value="1"/>
</dbReference>